<accession>A0AAD3TES0</accession>
<gene>
    <name evidence="1" type="ORF">Nepgr_029691</name>
</gene>
<sequence>MSEDQAALKRLRRVGNSLRRRALTLSESSSHLPRVVAQDVGYDASVPSVLAIEDQGVDAQVVPIPAATLAQFRVPVVAYSLDKESTSSLLVDVVAEVPREDGLVEALAEVVGEGDEVEGAKKVAKTVVKMLEVVTETGEAIPAVGFAEVVETVDTSCAGSPSLRFVGTVVAFGSAEELGLVSSMPKVNEGEGVGDVAALEPPSILELRIFPNSLSPREMPFLEV</sequence>
<dbReference type="AlphaFoldDB" id="A0AAD3TES0"/>
<dbReference type="EMBL" id="BSYO01000033">
    <property type="protein sequence ID" value="GMH27848.1"/>
    <property type="molecule type" value="Genomic_DNA"/>
</dbReference>
<protein>
    <submittedName>
        <fullName evidence="1">Uncharacterized protein</fullName>
    </submittedName>
</protein>
<organism evidence="1 2">
    <name type="scientific">Nepenthes gracilis</name>
    <name type="common">Slender pitcher plant</name>
    <dbReference type="NCBI Taxonomy" id="150966"/>
    <lineage>
        <taxon>Eukaryota</taxon>
        <taxon>Viridiplantae</taxon>
        <taxon>Streptophyta</taxon>
        <taxon>Embryophyta</taxon>
        <taxon>Tracheophyta</taxon>
        <taxon>Spermatophyta</taxon>
        <taxon>Magnoliopsida</taxon>
        <taxon>eudicotyledons</taxon>
        <taxon>Gunneridae</taxon>
        <taxon>Pentapetalae</taxon>
        <taxon>Caryophyllales</taxon>
        <taxon>Nepenthaceae</taxon>
        <taxon>Nepenthes</taxon>
    </lineage>
</organism>
<reference evidence="1" key="1">
    <citation type="submission" date="2023-05" db="EMBL/GenBank/DDBJ databases">
        <title>Nepenthes gracilis genome sequencing.</title>
        <authorList>
            <person name="Fukushima K."/>
        </authorList>
    </citation>
    <scope>NUCLEOTIDE SEQUENCE</scope>
    <source>
        <strain evidence="1">SING2019-196</strain>
    </source>
</reference>
<name>A0AAD3TES0_NEPGR</name>
<proteinExistence type="predicted"/>
<evidence type="ECO:0000313" key="2">
    <source>
        <dbReference type="Proteomes" id="UP001279734"/>
    </source>
</evidence>
<dbReference type="Proteomes" id="UP001279734">
    <property type="component" value="Unassembled WGS sequence"/>
</dbReference>
<evidence type="ECO:0000313" key="1">
    <source>
        <dbReference type="EMBL" id="GMH27848.1"/>
    </source>
</evidence>
<comment type="caution">
    <text evidence="1">The sequence shown here is derived from an EMBL/GenBank/DDBJ whole genome shotgun (WGS) entry which is preliminary data.</text>
</comment>
<keyword evidence="2" id="KW-1185">Reference proteome</keyword>